<sequence>MDFSAQIWNTLATIYGSKTTSRLMFYRSALHSQRKGDLSMKDFLIKVKGYCDSLASCVITIITASQLPSNVQNITTMLLAAEVQIQSTVVEIPNSANMVTHQQNASVVNNDSTPAYCPALGSSHGHGHGRMSGSHIQCQLYGKTGYLVDHCYHRFDVTYKSTGYRPPQKNVCMFGNGSSMSS</sequence>
<protein>
    <submittedName>
        <fullName evidence="1">Uncharacterized protein</fullName>
    </submittedName>
</protein>
<evidence type="ECO:0000313" key="2">
    <source>
        <dbReference type="Proteomes" id="UP001358586"/>
    </source>
</evidence>
<dbReference type="PANTHER" id="PTHR47481">
    <property type="match status" value="1"/>
</dbReference>
<name>A0ABR0PFY3_GOSAR</name>
<dbReference type="PANTHER" id="PTHR47481:SF30">
    <property type="entry name" value="CCHC-TYPE DOMAIN-CONTAINING PROTEIN"/>
    <property type="match status" value="1"/>
</dbReference>
<evidence type="ECO:0000313" key="1">
    <source>
        <dbReference type="EMBL" id="KAK5820191.1"/>
    </source>
</evidence>
<keyword evidence="2" id="KW-1185">Reference proteome</keyword>
<accession>A0ABR0PFY3</accession>
<dbReference type="EMBL" id="JARKNE010000007">
    <property type="protein sequence ID" value="KAK5820191.1"/>
    <property type="molecule type" value="Genomic_DNA"/>
</dbReference>
<gene>
    <name evidence="1" type="ORF">PVK06_025237</name>
</gene>
<organism evidence="1 2">
    <name type="scientific">Gossypium arboreum</name>
    <name type="common">Tree cotton</name>
    <name type="synonym">Gossypium nanking</name>
    <dbReference type="NCBI Taxonomy" id="29729"/>
    <lineage>
        <taxon>Eukaryota</taxon>
        <taxon>Viridiplantae</taxon>
        <taxon>Streptophyta</taxon>
        <taxon>Embryophyta</taxon>
        <taxon>Tracheophyta</taxon>
        <taxon>Spermatophyta</taxon>
        <taxon>Magnoliopsida</taxon>
        <taxon>eudicotyledons</taxon>
        <taxon>Gunneridae</taxon>
        <taxon>Pentapetalae</taxon>
        <taxon>rosids</taxon>
        <taxon>malvids</taxon>
        <taxon>Malvales</taxon>
        <taxon>Malvaceae</taxon>
        <taxon>Malvoideae</taxon>
        <taxon>Gossypium</taxon>
    </lineage>
</organism>
<proteinExistence type="predicted"/>
<reference evidence="1 2" key="1">
    <citation type="submission" date="2023-03" db="EMBL/GenBank/DDBJ databases">
        <title>WGS of Gossypium arboreum.</title>
        <authorList>
            <person name="Yu D."/>
        </authorList>
    </citation>
    <scope>NUCLEOTIDE SEQUENCE [LARGE SCALE GENOMIC DNA]</scope>
    <source>
        <tissue evidence="1">Leaf</tissue>
    </source>
</reference>
<dbReference type="Proteomes" id="UP001358586">
    <property type="component" value="Chromosome 7"/>
</dbReference>
<comment type="caution">
    <text evidence="1">The sequence shown here is derived from an EMBL/GenBank/DDBJ whole genome shotgun (WGS) entry which is preliminary data.</text>
</comment>